<keyword evidence="1" id="KW-0732">Signal</keyword>
<feature type="signal peptide" evidence="1">
    <location>
        <begin position="1"/>
        <end position="16"/>
    </location>
</feature>
<reference evidence="2" key="1">
    <citation type="submission" date="2019-03" db="EMBL/GenBank/DDBJ databases">
        <title>Lake Tanganyika Metagenome-Assembled Genomes (MAGs).</title>
        <authorList>
            <person name="Tran P."/>
        </authorList>
    </citation>
    <scope>NUCLEOTIDE SEQUENCE</scope>
    <source>
        <strain evidence="2">K_DeepCast_150m_m2_040</strain>
    </source>
</reference>
<organism evidence="2 3">
    <name type="scientific">candidate division WOR-3 bacterium</name>
    <dbReference type="NCBI Taxonomy" id="2052148"/>
    <lineage>
        <taxon>Bacteria</taxon>
        <taxon>Bacteria division WOR-3</taxon>
    </lineage>
</organism>
<evidence type="ECO:0000313" key="2">
    <source>
        <dbReference type="EMBL" id="MBM3331556.1"/>
    </source>
</evidence>
<sequence length="548" mass="60525">MRLTVLFVVLCGLAAAYVPSSFRSQSTAGLWADDYDLLFEPARIPLIRGDRVYTALSNLVSGNDQQFRGSTNDFFLLGGSTSLTAPIYPGLLFDRFANHDPLATGLTNSAGDELLGEGRAIHTELLDLDSNGTYDYKREDVTSAEAWNENETTHGYFGVGYKAGSLRLGAAFAPSISSSQSVDPARNYTFDRRDSSLVDRMLTYRENDTFVGFDRSRVTESNIIVNGWYDFSTVRLGVLGSFAPLVNEERHDYRGWSSSDRSPANPSIVDFSREQMLDTADIPHAGSRIGGVASLFYLPKPEIESRFYLRAYTQSLAVGADAGGLEAGRIDSFCHPGTASGYDTTLHKYRGREMRQGISVSTRQLFTVTPRLRLGLGLGFAADAWQDSLEDSTAQRSYYAYDNGDSISGREDFQSTTTFAEEWMTRTTGTDRVLTAPVGVEFKVVEPLALRLGASPTMTWKDETTVEELTASSPQYTHTIYGDSTFSDRLGDAQQNPGSSETRKSVTYSTGLTYGIGYSPIDNLQIDLMGFSRLTDLRYWRLSVTLKF</sequence>
<dbReference type="Proteomes" id="UP000779900">
    <property type="component" value="Unassembled WGS sequence"/>
</dbReference>
<dbReference type="EMBL" id="VGIR01000034">
    <property type="protein sequence ID" value="MBM3331556.1"/>
    <property type="molecule type" value="Genomic_DNA"/>
</dbReference>
<evidence type="ECO:0008006" key="4">
    <source>
        <dbReference type="Google" id="ProtNLM"/>
    </source>
</evidence>
<proteinExistence type="predicted"/>
<protein>
    <recommendedName>
        <fullName evidence="4">DUF5723 domain-containing protein</fullName>
    </recommendedName>
</protein>
<gene>
    <name evidence="2" type="ORF">FJY68_06845</name>
</gene>
<accession>A0A938BPV9</accession>
<dbReference type="AlphaFoldDB" id="A0A938BPV9"/>
<comment type="caution">
    <text evidence="2">The sequence shown here is derived from an EMBL/GenBank/DDBJ whole genome shotgun (WGS) entry which is preliminary data.</text>
</comment>
<evidence type="ECO:0000256" key="1">
    <source>
        <dbReference type="SAM" id="SignalP"/>
    </source>
</evidence>
<evidence type="ECO:0000313" key="3">
    <source>
        <dbReference type="Proteomes" id="UP000779900"/>
    </source>
</evidence>
<name>A0A938BPV9_UNCW3</name>
<feature type="chain" id="PRO_5037129196" description="DUF5723 domain-containing protein" evidence="1">
    <location>
        <begin position="17"/>
        <end position="548"/>
    </location>
</feature>